<dbReference type="InterPro" id="IPR036388">
    <property type="entry name" value="WH-like_DNA-bd_sf"/>
</dbReference>
<dbReference type="SUPFAM" id="SSF46894">
    <property type="entry name" value="C-terminal effector domain of the bipartite response regulators"/>
    <property type="match status" value="1"/>
</dbReference>
<keyword evidence="3" id="KW-0804">Transcription</keyword>
<dbReference type="Gene3D" id="1.10.10.10">
    <property type="entry name" value="Winged helix-like DNA-binding domain superfamily/Winged helix DNA-binding domain"/>
    <property type="match status" value="1"/>
</dbReference>
<dbReference type="Proteomes" id="UP001500236">
    <property type="component" value="Unassembled WGS sequence"/>
</dbReference>
<evidence type="ECO:0000256" key="1">
    <source>
        <dbReference type="ARBA" id="ARBA00023015"/>
    </source>
</evidence>
<evidence type="ECO:0000256" key="4">
    <source>
        <dbReference type="SAM" id="MobiDB-lite"/>
    </source>
</evidence>
<evidence type="ECO:0000256" key="2">
    <source>
        <dbReference type="ARBA" id="ARBA00023125"/>
    </source>
</evidence>
<dbReference type="PRINTS" id="PR00038">
    <property type="entry name" value="HTHLUXR"/>
</dbReference>
<sequence length="656" mass="70962">MPEDLALLARHGTAQGWIGTVDSRSVVVRPPQWMDRRAADAELVRLSEAFGALAVQALRAVALQGEVPVDDAMASDLLREAIFPLEEAGLLTITRTGVAISRPVHQHSLVMARQPEEEPPRTPAGTLHAWSRGRPVPPADARAAAWDLLERGLLDQAQFLLHALPADDVDRVHLQACCEIAVGAPRRALRLLRSVAPGSDPTTLGLLAFIDIVLLRDVEAGERRLADLAAAARTHPDLDDLLRALTHLQVHAAGDVTPLPSPEALSFGEGPHPGAAASALPVSRERTPEGRLDRTGKSDPDLARLGRVLLKTLEVCRAAHQAPPDSTSGVTALSGVPFREVPIIAANWVACVLGASRLMLAPEEDVLPEDWFEGESEGRVLLRTTSTELLRMLQDLICGEPLDDLRNLLEDIWAQFDGGLPQGPVRRALLEALDHAVEGGRAEELLGPPGYVPPRTQGFYDSPWRQALISVGCLLDAVGLGDAEHLLRALHAVPQDRPHRRVVLRCLILRGLDALPVETLDPLIRQAREAGVEEEVVDLLVARLDGAPHRVQAAVAALEGRGGRFRVASVARRPVRPPSDITGLTAAGRNRMALLSAREREVTAQAVQGLSLAEIADALRVSQRTVQSHVRNTYRKLGVGSRTELRAQLFEEGDRR</sequence>
<accession>A0ABP6M0J7</accession>
<reference evidence="7" key="1">
    <citation type="journal article" date="2019" name="Int. J. Syst. Evol. Microbiol.">
        <title>The Global Catalogue of Microorganisms (GCM) 10K type strain sequencing project: providing services to taxonomists for standard genome sequencing and annotation.</title>
        <authorList>
            <consortium name="The Broad Institute Genomics Platform"/>
            <consortium name="The Broad Institute Genome Sequencing Center for Infectious Disease"/>
            <person name="Wu L."/>
            <person name="Ma J."/>
        </authorList>
    </citation>
    <scope>NUCLEOTIDE SEQUENCE [LARGE SCALE GENOMIC DNA]</scope>
    <source>
        <strain evidence="7">JCM 14309</strain>
    </source>
</reference>
<dbReference type="Pfam" id="PF00196">
    <property type="entry name" value="GerE"/>
    <property type="match status" value="1"/>
</dbReference>
<dbReference type="CDD" id="cd06170">
    <property type="entry name" value="LuxR_C_like"/>
    <property type="match status" value="1"/>
</dbReference>
<feature type="domain" description="HTH luxR-type" evidence="5">
    <location>
        <begin position="588"/>
        <end position="653"/>
    </location>
</feature>
<name>A0ABP6M0J7_9MICC</name>
<gene>
    <name evidence="6" type="ORF">GCM10010529_23700</name>
</gene>
<evidence type="ECO:0000259" key="5">
    <source>
        <dbReference type="PROSITE" id="PS50043"/>
    </source>
</evidence>
<dbReference type="PANTHER" id="PTHR44688:SF16">
    <property type="entry name" value="DNA-BINDING TRANSCRIPTIONAL ACTIVATOR DEVR_DOSR"/>
    <property type="match status" value="1"/>
</dbReference>
<dbReference type="PROSITE" id="PS50043">
    <property type="entry name" value="HTH_LUXR_2"/>
    <property type="match status" value="1"/>
</dbReference>
<dbReference type="InterPro" id="IPR016032">
    <property type="entry name" value="Sig_transdc_resp-reg_C-effctor"/>
</dbReference>
<dbReference type="PANTHER" id="PTHR44688">
    <property type="entry name" value="DNA-BINDING TRANSCRIPTIONAL ACTIVATOR DEVR_DOSR"/>
    <property type="match status" value="1"/>
</dbReference>
<proteinExistence type="predicted"/>
<keyword evidence="1" id="KW-0805">Transcription regulation</keyword>
<dbReference type="InterPro" id="IPR000792">
    <property type="entry name" value="Tscrpt_reg_LuxR_C"/>
</dbReference>
<keyword evidence="7" id="KW-1185">Reference proteome</keyword>
<organism evidence="6 7">
    <name type="scientific">Nesterenkonia aethiopica</name>
    <dbReference type="NCBI Taxonomy" id="269144"/>
    <lineage>
        <taxon>Bacteria</taxon>
        <taxon>Bacillati</taxon>
        <taxon>Actinomycetota</taxon>
        <taxon>Actinomycetes</taxon>
        <taxon>Micrococcales</taxon>
        <taxon>Micrococcaceae</taxon>
        <taxon>Nesterenkonia</taxon>
    </lineage>
</organism>
<evidence type="ECO:0000256" key="3">
    <source>
        <dbReference type="ARBA" id="ARBA00023163"/>
    </source>
</evidence>
<dbReference type="EMBL" id="BAAAVT010000015">
    <property type="protein sequence ID" value="GAA3070647.1"/>
    <property type="molecule type" value="Genomic_DNA"/>
</dbReference>
<evidence type="ECO:0000313" key="7">
    <source>
        <dbReference type="Proteomes" id="UP001500236"/>
    </source>
</evidence>
<feature type="region of interest" description="Disordered" evidence="4">
    <location>
        <begin position="261"/>
        <end position="300"/>
    </location>
</feature>
<keyword evidence="2" id="KW-0238">DNA-binding</keyword>
<protein>
    <recommendedName>
        <fullName evidence="5">HTH luxR-type domain-containing protein</fullName>
    </recommendedName>
</protein>
<feature type="region of interest" description="Disordered" evidence="4">
    <location>
        <begin position="112"/>
        <end position="133"/>
    </location>
</feature>
<feature type="compositionally biased region" description="Basic and acidic residues" evidence="4">
    <location>
        <begin position="283"/>
        <end position="300"/>
    </location>
</feature>
<comment type="caution">
    <text evidence="6">The sequence shown here is derived from an EMBL/GenBank/DDBJ whole genome shotgun (WGS) entry which is preliminary data.</text>
</comment>
<evidence type="ECO:0000313" key="6">
    <source>
        <dbReference type="EMBL" id="GAA3070647.1"/>
    </source>
</evidence>
<dbReference type="SMART" id="SM00421">
    <property type="entry name" value="HTH_LUXR"/>
    <property type="match status" value="1"/>
</dbReference>